<feature type="binding site" evidence="10 14">
    <location>
        <position position="7"/>
    </location>
    <ligand>
        <name>substrate</name>
    </ligand>
</feature>
<proteinExistence type="inferred from homology"/>
<evidence type="ECO:0000256" key="9">
    <source>
        <dbReference type="ARBA" id="ARBA00023235"/>
    </source>
</evidence>
<dbReference type="GO" id="GO:0019323">
    <property type="term" value="P:pentose catabolic process"/>
    <property type="evidence" value="ECO:0007669"/>
    <property type="project" value="UniProtKB-UniRule"/>
</dbReference>
<sequence length="215" mass="23799">MSLFSPSILAADFSNLREEIKKVEKADFLHLDVMDGRFVPNISFGPGLIKALRPYSSLKFDTHLMIVEPEKYITTFAEVGSDLITVHAEVVTHLDRVISQIKDKGCKAGVALNPSTPLNVLEYVLDKIDYILLMTVNPGYGGQSFIPLMFQKIVKLKELIQESNLDIKIEIDGGVNLDNINELSNAGVDIFVAGSAIFKTDNPADTLAKMREKTK</sequence>
<feature type="active site" description="Proton donor" evidence="10 12">
    <location>
        <position position="172"/>
    </location>
</feature>
<keyword evidence="16" id="KW-1185">Reference proteome</keyword>
<dbReference type="CDD" id="cd00429">
    <property type="entry name" value="RPE"/>
    <property type="match status" value="1"/>
</dbReference>
<comment type="similarity">
    <text evidence="6 10 11">Belongs to the ribulose-phosphate 3-epimerase family.</text>
</comment>
<dbReference type="EC" id="5.1.3.1" evidence="7 10"/>
<comment type="function">
    <text evidence="10">Catalyzes the reversible epimerization of D-ribulose 5-phosphate to D-xylulose 5-phosphate.</text>
</comment>
<organism evidence="15 16">
    <name type="scientific">Iocasia fonsfrigidae</name>
    <dbReference type="NCBI Taxonomy" id="2682810"/>
    <lineage>
        <taxon>Bacteria</taxon>
        <taxon>Bacillati</taxon>
        <taxon>Bacillota</taxon>
        <taxon>Clostridia</taxon>
        <taxon>Halanaerobiales</taxon>
        <taxon>Halanaerobiaceae</taxon>
        <taxon>Iocasia</taxon>
    </lineage>
</organism>
<gene>
    <name evidence="10" type="primary">rpe</name>
    <name evidence="15" type="ORF">GM661_09285</name>
</gene>
<dbReference type="Pfam" id="PF00834">
    <property type="entry name" value="Ribul_P_3_epim"/>
    <property type="match status" value="1"/>
</dbReference>
<dbReference type="GO" id="GO:0046872">
    <property type="term" value="F:metal ion binding"/>
    <property type="evidence" value="ECO:0007669"/>
    <property type="project" value="UniProtKB-UniRule"/>
</dbReference>
<evidence type="ECO:0000256" key="8">
    <source>
        <dbReference type="ARBA" id="ARBA00022723"/>
    </source>
</evidence>
<feature type="binding site" evidence="10 14">
    <location>
        <begin position="194"/>
        <end position="195"/>
    </location>
    <ligand>
        <name>substrate</name>
    </ligand>
</feature>
<keyword evidence="13" id="KW-0170">Cobalt</keyword>
<comment type="pathway">
    <text evidence="10">Carbohydrate degradation.</text>
</comment>
<evidence type="ECO:0000256" key="5">
    <source>
        <dbReference type="ARBA" id="ARBA00001954"/>
    </source>
</evidence>
<feature type="binding site" evidence="10 13">
    <location>
        <position position="172"/>
    </location>
    <ligand>
        <name>a divalent metal cation</name>
        <dbReference type="ChEBI" id="CHEBI:60240"/>
    </ligand>
</feature>
<comment type="cofactor">
    <cofactor evidence="10 13">
        <name>a divalent metal cation</name>
        <dbReference type="ChEBI" id="CHEBI:60240"/>
    </cofactor>
    <text evidence="10 13">Binds 1 divalent metal cation per subunit.</text>
</comment>
<dbReference type="GO" id="GO:0004750">
    <property type="term" value="F:D-ribulose-phosphate 3-epimerase activity"/>
    <property type="evidence" value="ECO:0007669"/>
    <property type="project" value="UniProtKB-UniRule"/>
</dbReference>
<comment type="cofactor">
    <cofactor evidence="5">
        <name>Fe(2+)</name>
        <dbReference type="ChEBI" id="CHEBI:29033"/>
    </cofactor>
</comment>
<evidence type="ECO:0000256" key="3">
    <source>
        <dbReference type="ARBA" id="ARBA00001941"/>
    </source>
</evidence>
<dbReference type="GO" id="GO:0005737">
    <property type="term" value="C:cytoplasm"/>
    <property type="evidence" value="ECO:0007669"/>
    <property type="project" value="UniProtKB-ARBA"/>
</dbReference>
<dbReference type="HAMAP" id="MF_02227">
    <property type="entry name" value="RPE"/>
    <property type="match status" value="1"/>
</dbReference>
<protein>
    <recommendedName>
        <fullName evidence="7 10">Ribulose-phosphate 3-epimerase</fullName>
        <ecNumber evidence="7 10">5.1.3.1</ecNumber>
    </recommendedName>
</protein>
<dbReference type="Proteomes" id="UP000665020">
    <property type="component" value="Chromosome"/>
</dbReference>
<evidence type="ECO:0000256" key="11">
    <source>
        <dbReference type="PIRNR" id="PIRNR001461"/>
    </source>
</evidence>
<feature type="binding site" evidence="10 13">
    <location>
        <position position="30"/>
    </location>
    <ligand>
        <name>a divalent metal cation</name>
        <dbReference type="ChEBI" id="CHEBI:60240"/>
    </ligand>
</feature>
<dbReference type="InterPro" id="IPR000056">
    <property type="entry name" value="Ribul_P_3_epim-like"/>
</dbReference>
<dbReference type="AlphaFoldDB" id="A0A8A7K8S7"/>
<evidence type="ECO:0000256" key="12">
    <source>
        <dbReference type="PIRSR" id="PIRSR001461-1"/>
    </source>
</evidence>
<dbReference type="SUPFAM" id="SSF51366">
    <property type="entry name" value="Ribulose-phoshate binding barrel"/>
    <property type="match status" value="1"/>
</dbReference>
<feature type="binding site" evidence="10">
    <location>
        <begin position="172"/>
        <end position="174"/>
    </location>
    <ligand>
        <name>substrate</name>
    </ligand>
</feature>
<keyword evidence="10 11" id="KW-0119">Carbohydrate metabolism</keyword>
<dbReference type="Gene3D" id="3.20.20.70">
    <property type="entry name" value="Aldolase class I"/>
    <property type="match status" value="1"/>
</dbReference>
<evidence type="ECO:0000256" key="14">
    <source>
        <dbReference type="PIRSR" id="PIRSR001461-3"/>
    </source>
</evidence>
<reference evidence="15" key="1">
    <citation type="submission" date="2019-12" db="EMBL/GenBank/DDBJ databases">
        <authorList>
            <person name="zhang j."/>
            <person name="sun C.M."/>
        </authorList>
    </citation>
    <scope>NUCLEOTIDE SEQUENCE</scope>
    <source>
        <strain evidence="15">NS-1</strain>
    </source>
</reference>
<comment type="cofactor">
    <cofactor evidence="3">
        <name>Co(2+)</name>
        <dbReference type="ChEBI" id="CHEBI:48828"/>
    </cofactor>
</comment>
<keyword evidence="13" id="KW-0464">Manganese</keyword>
<dbReference type="PIRSF" id="PIRSF001461">
    <property type="entry name" value="RPE"/>
    <property type="match status" value="1"/>
</dbReference>
<comment type="catalytic activity">
    <reaction evidence="1 10 11">
        <text>D-ribulose 5-phosphate = D-xylulose 5-phosphate</text>
        <dbReference type="Rhea" id="RHEA:13677"/>
        <dbReference type="ChEBI" id="CHEBI:57737"/>
        <dbReference type="ChEBI" id="CHEBI:58121"/>
        <dbReference type="EC" id="5.1.3.1"/>
    </reaction>
</comment>
<dbReference type="GO" id="GO:0006098">
    <property type="term" value="P:pentose-phosphate shunt"/>
    <property type="evidence" value="ECO:0007669"/>
    <property type="project" value="UniProtKB-UniRule"/>
</dbReference>
<accession>A0A8A7K8S7</accession>
<dbReference type="PROSITE" id="PS01085">
    <property type="entry name" value="RIBUL_P_3_EPIMER_1"/>
    <property type="match status" value="1"/>
</dbReference>
<dbReference type="InterPro" id="IPR011060">
    <property type="entry name" value="RibuloseP-bd_barrel"/>
</dbReference>
<feature type="binding site" evidence="10 13">
    <location>
        <position position="32"/>
    </location>
    <ligand>
        <name>a divalent metal cation</name>
        <dbReference type="ChEBI" id="CHEBI:60240"/>
    </ligand>
</feature>
<evidence type="ECO:0000313" key="16">
    <source>
        <dbReference type="Proteomes" id="UP000665020"/>
    </source>
</evidence>
<feature type="binding site" evidence="10 14">
    <location>
        <position position="63"/>
    </location>
    <ligand>
        <name>substrate</name>
    </ligand>
</feature>
<comment type="cofactor">
    <cofactor evidence="4">
        <name>Zn(2+)</name>
        <dbReference type="ChEBI" id="CHEBI:29105"/>
    </cofactor>
</comment>
<evidence type="ECO:0000256" key="6">
    <source>
        <dbReference type="ARBA" id="ARBA00009541"/>
    </source>
</evidence>
<keyword evidence="13" id="KW-0862">Zinc</keyword>
<dbReference type="EMBL" id="CP046640">
    <property type="protein sequence ID" value="QTL98156.1"/>
    <property type="molecule type" value="Genomic_DNA"/>
</dbReference>
<dbReference type="InterPro" id="IPR026019">
    <property type="entry name" value="Ribul_P_3_epim"/>
</dbReference>
<keyword evidence="8 10" id="KW-0479">Metal-binding</keyword>
<dbReference type="KEGG" id="ifn:GM661_09285"/>
<evidence type="ECO:0000256" key="7">
    <source>
        <dbReference type="ARBA" id="ARBA00013188"/>
    </source>
</evidence>
<dbReference type="RefSeq" id="WP_125990220.1">
    <property type="nucleotide sequence ID" value="NZ_CP046640.1"/>
</dbReference>
<dbReference type="FunFam" id="3.20.20.70:FF:000004">
    <property type="entry name" value="Ribulose-phosphate 3-epimerase"/>
    <property type="match status" value="1"/>
</dbReference>
<feature type="binding site" evidence="10 13">
    <location>
        <position position="63"/>
    </location>
    <ligand>
        <name>a divalent metal cation</name>
        <dbReference type="ChEBI" id="CHEBI:60240"/>
    </ligand>
</feature>
<comment type="cofactor">
    <cofactor evidence="2">
        <name>Mn(2+)</name>
        <dbReference type="ChEBI" id="CHEBI:29035"/>
    </cofactor>
</comment>
<evidence type="ECO:0000313" key="15">
    <source>
        <dbReference type="EMBL" id="QTL98156.1"/>
    </source>
</evidence>
<dbReference type="PROSITE" id="PS01086">
    <property type="entry name" value="RIBUL_P_3_EPIMER_2"/>
    <property type="match status" value="1"/>
</dbReference>
<evidence type="ECO:0000256" key="1">
    <source>
        <dbReference type="ARBA" id="ARBA00001782"/>
    </source>
</evidence>
<dbReference type="PANTHER" id="PTHR11749">
    <property type="entry name" value="RIBULOSE-5-PHOSPHATE-3-EPIMERASE"/>
    <property type="match status" value="1"/>
</dbReference>
<evidence type="ECO:0000256" key="13">
    <source>
        <dbReference type="PIRSR" id="PIRSR001461-2"/>
    </source>
</evidence>
<name>A0A8A7K8S7_9FIRM</name>
<evidence type="ECO:0000256" key="4">
    <source>
        <dbReference type="ARBA" id="ARBA00001947"/>
    </source>
</evidence>
<feature type="binding site" evidence="14">
    <location>
        <position position="174"/>
    </location>
    <ligand>
        <name>substrate</name>
    </ligand>
</feature>
<evidence type="ECO:0000256" key="2">
    <source>
        <dbReference type="ARBA" id="ARBA00001936"/>
    </source>
</evidence>
<evidence type="ECO:0000256" key="10">
    <source>
        <dbReference type="HAMAP-Rule" id="MF_02227"/>
    </source>
</evidence>
<dbReference type="InterPro" id="IPR013785">
    <property type="entry name" value="Aldolase_TIM"/>
</dbReference>
<dbReference type="NCBIfam" id="TIGR01163">
    <property type="entry name" value="rpe"/>
    <property type="match status" value="1"/>
</dbReference>
<feature type="binding site" evidence="10 14">
    <location>
        <begin position="139"/>
        <end position="142"/>
    </location>
    <ligand>
        <name>substrate</name>
    </ligand>
</feature>
<keyword evidence="9 10" id="KW-0413">Isomerase</keyword>
<dbReference type="NCBIfam" id="NF004076">
    <property type="entry name" value="PRK05581.1-4"/>
    <property type="match status" value="1"/>
</dbReference>
<feature type="active site" description="Proton acceptor" evidence="10 12">
    <location>
        <position position="32"/>
    </location>
</feature>